<comment type="caution">
    <text evidence="1">The sequence shown here is derived from an EMBL/GenBank/DDBJ whole genome shotgun (WGS) entry which is preliminary data.</text>
</comment>
<protein>
    <submittedName>
        <fullName evidence="1">Uncharacterized protein</fullName>
    </submittedName>
</protein>
<name>A0AAW2EQW7_9HYME</name>
<organism evidence="1 2">
    <name type="scientific">Cardiocondyla obscurior</name>
    <dbReference type="NCBI Taxonomy" id="286306"/>
    <lineage>
        <taxon>Eukaryota</taxon>
        <taxon>Metazoa</taxon>
        <taxon>Ecdysozoa</taxon>
        <taxon>Arthropoda</taxon>
        <taxon>Hexapoda</taxon>
        <taxon>Insecta</taxon>
        <taxon>Pterygota</taxon>
        <taxon>Neoptera</taxon>
        <taxon>Endopterygota</taxon>
        <taxon>Hymenoptera</taxon>
        <taxon>Apocrita</taxon>
        <taxon>Aculeata</taxon>
        <taxon>Formicoidea</taxon>
        <taxon>Formicidae</taxon>
        <taxon>Myrmicinae</taxon>
        <taxon>Cardiocondyla</taxon>
    </lineage>
</organism>
<dbReference type="AlphaFoldDB" id="A0AAW2EQW7"/>
<evidence type="ECO:0000313" key="1">
    <source>
        <dbReference type="EMBL" id="KAL0104759.1"/>
    </source>
</evidence>
<reference evidence="1 2" key="1">
    <citation type="submission" date="2023-03" db="EMBL/GenBank/DDBJ databases">
        <title>High recombination rates correlate with genetic variation in Cardiocondyla obscurior ants.</title>
        <authorList>
            <person name="Errbii M."/>
        </authorList>
    </citation>
    <scope>NUCLEOTIDE SEQUENCE [LARGE SCALE GENOMIC DNA]</scope>
    <source>
        <strain evidence="1">Alpha-2009</strain>
        <tissue evidence="1">Whole body</tissue>
    </source>
</reference>
<dbReference type="EMBL" id="JADYXP020000019">
    <property type="protein sequence ID" value="KAL0104759.1"/>
    <property type="molecule type" value="Genomic_DNA"/>
</dbReference>
<proteinExistence type="predicted"/>
<evidence type="ECO:0000313" key="2">
    <source>
        <dbReference type="Proteomes" id="UP001430953"/>
    </source>
</evidence>
<accession>A0AAW2EQW7</accession>
<sequence>MYNVSDFKIKEQCCTDFSIFYIFHTFRLLIRKIAAFSLTLEKYIEYILHLYLPRVTRYLPSYVKFSYSLSNKPEFQSGK</sequence>
<gene>
    <name evidence="1" type="ORF">PUN28_016410</name>
</gene>
<dbReference type="Proteomes" id="UP001430953">
    <property type="component" value="Unassembled WGS sequence"/>
</dbReference>
<keyword evidence="2" id="KW-1185">Reference proteome</keyword>